<accession>D5GVC4</accession>
<reference evidence="1 2" key="1">
    <citation type="journal article" date="2010" name="BMC Genomics">
        <title>Evidence for a lineage of virulent bacteriophages that target Campylobacter.</title>
        <authorList>
            <person name="Timms A.R."/>
            <person name="Cambray-Young J."/>
            <person name="Scott A.E."/>
            <person name="Petty N.K."/>
            <person name="Connerton P.L."/>
            <person name="Clarke L."/>
            <person name="Seeger K."/>
            <person name="Quail M."/>
            <person name="Cummings N."/>
            <person name="Maskell D.J."/>
            <person name="Thomson N.R."/>
            <person name="Connerton I.F."/>
        </authorList>
    </citation>
    <scope>NUCLEOTIDE SEQUENCE [LARGE SCALE GENOMIC DNA]</scope>
</reference>
<dbReference type="RefSeq" id="YP_009169266.1">
    <property type="nucleotide sequence ID" value="NC_027997.1"/>
</dbReference>
<keyword evidence="2" id="KW-1185">Reference proteome</keyword>
<evidence type="ECO:0000313" key="2">
    <source>
        <dbReference type="Proteomes" id="UP000002369"/>
    </source>
</evidence>
<protein>
    <submittedName>
        <fullName evidence="1">Hypothetical phage protein</fullName>
    </submittedName>
</protein>
<gene>
    <name evidence="1" type="ORF">CPT_0132</name>
</gene>
<name>D5GVC4_9CAUD</name>
<dbReference type="EMBL" id="FN667788">
    <property type="protein sequence ID" value="CBJ93941.1"/>
    <property type="molecule type" value="Genomic_DNA"/>
</dbReference>
<sequence>MKFIDYLKNKALNEMAVERKVAVSVCDSQFNSIITHLLKVYIGQDLKSALPGEEWERQINGFLNEILRVKIKNTNKHIPDSILKSSIKALIDDCIEDSRIKSLQSEIKSYNYNGTPLKTPKNEKKLLLYIKAFLEDVSQKITKGELNFKEDFKRYLKNIKDF</sequence>
<dbReference type="GeneID" id="26041414"/>
<dbReference type="KEGG" id="vg:26041414"/>
<proteinExistence type="predicted"/>
<evidence type="ECO:0000313" key="1">
    <source>
        <dbReference type="EMBL" id="CBJ93941.1"/>
    </source>
</evidence>
<dbReference type="Proteomes" id="UP000002369">
    <property type="component" value="Segment"/>
</dbReference>
<organism evidence="1 2">
    <name type="scientific">Campylobacter phage CP220</name>
    <dbReference type="NCBI Taxonomy" id="2994044"/>
    <lineage>
        <taxon>Viruses</taxon>
        <taxon>Duplodnaviria</taxon>
        <taxon>Heunggongvirae</taxon>
        <taxon>Uroviricota</taxon>
        <taxon>Caudoviricetes</taxon>
        <taxon>Connertonviridae</taxon>
        <taxon>Firehammervirus</taxon>
        <taxon>Firehammervirus CP220</taxon>
    </lineage>
</organism>